<feature type="active site" evidence="5">
    <location>
        <position position="200"/>
    </location>
</feature>
<evidence type="ECO:0000313" key="8">
    <source>
        <dbReference type="Proteomes" id="UP000308489"/>
    </source>
</evidence>
<keyword evidence="2 4" id="KW-0012">Acyltransferase</keyword>
<dbReference type="EMBL" id="LR590481">
    <property type="protein sequence ID" value="VTQ96312.1"/>
    <property type="molecule type" value="Genomic_DNA"/>
</dbReference>
<proteinExistence type="inferred from homology"/>
<dbReference type="Gene3D" id="3.30.70.250">
    <property type="entry name" value="Malonyl-CoA ACP transacylase, ACP-binding"/>
    <property type="match status" value="1"/>
</dbReference>
<dbReference type="GO" id="GO:0006633">
    <property type="term" value="P:fatty acid biosynthetic process"/>
    <property type="evidence" value="ECO:0007669"/>
    <property type="project" value="TreeGrafter"/>
</dbReference>
<comment type="similarity">
    <text evidence="4">Belongs to the fabD family.</text>
</comment>
<dbReference type="GO" id="GO:0005829">
    <property type="term" value="C:cytosol"/>
    <property type="evidence" value="ECO:0007669"/>
    <property type="project" value="TreeGrafter"/>
</dbReference>
<dbReference type="InterPro" id="IPR001227">
    <property type="entry name" value="Ac_transferase_dom_sf"/>
</dbReference>
<dbReference type="PIRSF" id="PIRSF000446">
    <property type="entry name" value="Mct"/>
    <property type="match status" value="1"/>
</dbReference>
<name>A0A4U9RV12_HATHI</name>
<dbReference type="AlphaFoldDB" id="A0A4U9RV12"/>
<keyword evidence="1 4" id="KW-0808">Transferase</keyword>
<feature type="active site" evidence="5">
    <location>
        <position position="91"/>
    </location>
</feature>
<feature type="domain" description="Malonyl-CoA:ACP transacylase (MAT)" evidence="6">
    <location>
        <begin position="7"/>
        <end position="305"/>
    </location>
</feature>
<evidence type="ECO:0000256" key="5">
    <source>
        <dbReference type="PIRSR" id="PIRSR000446-1"/>
    </source>
</evidence>
<dbReference type="RefSeq" id="WP_138211161.1">
    <property type="nucleotide sequence ID" value="NZ_CBCRUQ010000007.1"/>
</dbReference>
<dbReference type="Pfam" id="PF00698">
    <property type="entry name" value="Acyl_transf_1"/>
    <property type="match status" value="1"/>
</dbReference>
<dbReference type="NCBIfam" id="TIGR00128">
    <property type="entry name" value="fabD"/>
    <property type="match status" value="1"/>
</dbReference>
<accession>A0A4U9RV12</accession>
<dbReference type="Gene3D" id="3.40.366.10">
    <property type="entry name" value="Malonyl-Coenzyme A Acyl Carrier Protein, domain 2"/>
    <property type="match status" value="1"/>
</dbReference>
<dbReference type="InterPro" id="IPR024925">
    <property type="entry name" value="Malonyl_CoA-ACP_transAc"/>
</dbReference>
<dbReference type="InterPro" id="IPR016035">
    <property type="entry name" value="Acyl_Trfase/lysoPLipase"/>
</dbReference>
<evidence type="ECO:0000256" key="4">
    <source>
        <dbReference type="PIRNR" id="PIRNR000446"/>
    </source>
</evidence>
<dbReference type="InterPro" id="IPR016036">
    <property type="entry name" value="Malonyl_transacylase_ACP-bd"/>
</dbReference>
<dbReference type="InterPro" id="IPR050858">
    <property type="entry name" value="Mal-CoA-ACP_Trans/PKS_FabD"/>
</dbReference>
<comment type="catalytic activity">
    <reaction evidence="3 4">
        <text>holo-[ACP] + malonyl-CoA = malonyl-[ACP] + CoA</text>
        <dbReference type="Rhea" id="RHEA:41792"/>
        <dbReference type="Rhea" id="RHEA-COMP:9623"/>
        <dbReference type="Rhea" id="RHEA-COMP:9685"/>
        <dbReference type="ChEBI" id="CHEBI:57287"/>
        <dbReference type="ChEBI" id="CHEBI:57384"/>
        <dbReference type="ChEBI" id="CHEBI:64479"/>
        <dbReference type="ChEBI" id="CHEBI:78449"/>
        <dbReference type="EC" id="2.3.1.39"/>
    </reaction>
</comment>
<reference evidence="7 8" key="1">
    <citation type="submission" date="2019-05" db="EMBL/GenBank/DDBJ databases">
        <authorList>
            <consortium name="Pathogen Informatics"/>
        </authorList>
    </citation>
    <scope>NUCLEOTIDE SEQUENCE [LARGE SCALE GENOMIC DNA]</scope>
    <source>
        <strain evidence="7 8">NCTC503</strain>
    </source>
</reference>
<dbReference type="InterPro" id="IPR014043">
    <property type="entry name" value="Acyl_transferase_dom"/>
</dbReference>
<evidence type="ECO:0000256" key="1">
    <source>
        <dbReference type="ARBA" id="ARBA00022679"/>
    </source>
</evidence>
<gene>
    <name evidence="7" type="primary">fabD</name>
    <name evidence="7" type="ORF">NCTC503_02682</name>
</gene>
<dbReference type="Proteomes" id="UP000308489">
    <property type="component" value="Chromosome 1"/>
</dbReference>
<sequence>MANIAFVFPGQGSQYVGMGKEFYDNIKESQDIFHKANDVLRFNLSELCFKGSKEELDRTENTQPAILTVSIAILKALENKGITPKIAAGLSLGEYSALVCNGAISFEEAIALVSKRGKFMQEAVPYGVGSMAAIIGLKYDEVRSVIQEAKSKGFVDISNLNCPKQIVIGGEVQAIKEACKLALDMGAIKAIELPVSGPFHTKMLEPAAEKLELVLKHIKINKFKYPIITNVTGEEMDESRITEMLKQQVMKPVLWEKSIENMILKGIDTFVEIGPSKVLSGFVKRINRKVKVLSIEDLNGLEKAVSSL</sequence>
<dbReference type="PANTHER" id="PTHR42681">
    <property type="entry name" value="MALONYL-COA-ACYL CARRIER PROTEIN TRANSACYLASE, MITOCHONDRIAL"/>
    <property type="match status" value="1"/>
</dbReference>
<dbReference type="SUPFAM" id="SSF55048">
    <property type="entry name" value="Probable ACP-binding domain of malonyl-CoA ACP transacylase"/>
    <property type="match status" value="1"/>
</dbReference>
<dbReference type="InterPro" id="IPR004410">
    <property type="entry name" value="Malonyl_CoA-ACP_transAc_FabD"/>
</dbReference>
<organism evidence="7 8">
    <name type="scientific">Hathewaya histolytica</name>
    <name type="common">Clostridium histolyticum</name>
    <dbReference type="NCBI Taxonomy" id="1498"/>
    <lineage>
        <taxon>Bacteria</taxon>
        <taxon>Bacillati</taxon>
        <taxon>Bacillota</taxon>
        <taxon>Clostridia</taxon>
        <taxon>Eubacteriales</taxon>
        <taxon>Clostridiaceae</taxon>
        <taxon>Hathewaya</taxon>
    </lineage>
</organism>
<evidence type="ECO:0000313" key="7">
    <source>
        <dbReference type="EMBL" id="VTQ96312.1"/>
    </source>
</evidence>
<dbReference type="EC" id="2.3.1.39" evidence="4"/>
<dbReference type="SMART" id="SM00827">
    <property type="entry name" value="PKS_AT"/>
    <property type="match status" value="1"/>
</dbReference>
<dbReference type="FunFam" id="3.30.70.250:FF:000001">
    <property type="entry name" value="Malonyl CoA-acyl carrier protein transacylase"/>
    <property type="match status" value="1"/>
</dbReference>
<dbReference type="SUPFAM" id="SSF52151">
    <property type="entry name" value="FabD/lysophospholipase-like"/>
    <property type="match status" value="1"/>
</dbReference>
<evidence type="ECO:0000256" key="2">
    <source>
        <dbReference type="ARBA" id="ARBA00023315"/>
    </source>
</evidence>
<dbReference type="PANTHER" id="PTHR42681:SF1">
    <property type="entry name" value="MALONYL-COA-ACYL CARRIER PROTEIN TRANSACYLASE, MITOCHONDRIAL"/>
    <property type="match status" value="1"/>
</dbReference>
<dbReference type="OrthoDB" id="9805460at2"/>
<protein>
    <recommendedName>
        <fullName evidence="4">Malonyl CoA-acyl carrier protein transacylase</fullName>
        <ecNumber evidence="4">2.3.1.39</ecNumber>
    </recommendedName>
</protein>
<evidence type="ECO:0000256" key="3">
    <source>
        <dbReference type="ARBA" id="ARBA00048462"/>
    </source>
</evidence>
<evidence type="ECO:0000259" key="6">
    <source>
        <dbReference type="SMART" id="SM00827"/>
    </source>
</evidence>
<keyword evidence="8" id="KW-1185">Reference proteome</keyword>
<dbReference type="KEGG" id="hhw:NCTC503_02682"/>
<dbReference type="GO" id="GO:0004314">
    <property type="term" value="F:[acyl-carrier-protein] S-malonyltransferase activity"/>
    <property type="evidence" value="ECO:0007669"/>
    <property type="project" value="UniProtKB-EC"/>
</dbReference>